<name>A0A1T4RLU2_9FIRM</name>
<evidence type="ECO:0000256" key="2">
    <source>
        <dbReference type="ARBA" id="ARBA00001958"/>
    </source>
</evidence>
<comment type="cofactor">
    <cofactor evidence="16">
        <name>NH4(+)</name>
        <dbReference type="ChEBI" id="CHEBI:28938"/>
    </cofactor>
    <cofactor evidence="16">
        <name>K(+)</name>
        <dbReference type="ChEBI" id="CHEBI:29103"/>
    </cofactor>
    <text evidence="16">A monovalent cation. Ammonium or potassium.</text>
</comment>
<evidence type="ECO:0000256" key="3">
    <source>
        <dbReference type="ARBA" id="ARBA00004496"/>
    </source>
</evidence>
<dbReference type="GO" id="GO:0015937">
    <property type="term" value="P:coenzyme A biosynthetic process"/>
    <property type="evidence" value="ECO:0007669"/>
    <property type="project" value="UniProtKB-UniRule"/>
</dbReference>
<dbReference type="GO" id="GO:0046872">
    <property type="term" value="F:metal ion binding"/>
    <property type="evidence" value="ECO:0007669"/>
    <property type="project" value="UniProtKB-KW"/>
</dbReference>
<dbReference type="NCBIfam" id="NF009848">
    <property type="entry name" value="PRK13318.1-6"/>
    <property type="match status" value="1"/>
</dbReference>
<keyword evidence="16" id="KW-0479">Metal-binding</keyword>
<comment type="subcellular location">
    <subcellularLocation>
        <location evidence="3 16">Cytoplasm</location>
    </subcellularLocation>
</comment>
<feature type="binding site" evidence="16">
    <location>
        <position position="100"/>
    </location>
    <ligand>
        <name>substrate</name>
    </ligand>
</feature>
<feature type="binding site" evidence="16">
    <location>
        <begin position="107"/>
        <end position="110"/>
    </location>
    <ligand>
        <name>substrate</name>
    </ligand>
</feature>
<feature type="binding site" evidence="16">
    <location>
        <position position="132"/>
    </location>
    <ligand>
        <name>ATP</name>
        <dbReference type="ChEBI" id="CHEBI:30616"/>
    </ligand>
</feature>
<evidence type="ECO:0000256" key="7">
    <source>
        <dbReference type="ARBA" id="ARBA00022490"/>
    </source>
</evidence>
<dbReference type="GO" id="GO:0004594">
    <property type="term" value="F:pantothenate kinase activity"/>
    <property type="evidence" value="ECO:0007669"/>
    <property type="project" value="UniProtKB-UniRule"/>
</dbReference>
<dbReference type="PANTHER" id="PTHR34265">
    <property type="entry name" value="TYPE III PANTOTHENATE KINASE"/>
    <property type="match status" value="1"/>
</dbReference>
<evidence type="ECO:0000256" key="12">
    <source>
        <dbReference type="ARBA" id="ARBA00022958"/>
    </source>
</evidence>
<dbReference type="EC" id="2.7.1.33" evidence="6 16"/>
<keyword evidence="13 16" id="KW-0173">Coenzyme A biosynthesis</keyword>
<feature type="binding site" evidence="16">
    <location>
        <begin position="6"/>
        <end position="13"/>
    </location>
    <ligand>
        <name>ATP</name>
        <dbReference type="ChEBI" id="CHEBI:30616"/>
    </ligand>
</feature>
<evidence type="ECO:0000256" key="14">
    <source>
        <dbReference type="ARBA" id="ARBA00038036"/>
    </source>
</evidence>
<dbReference type="Pfam" id="PF03309">
    <property type="entry name" value="Pan_kinase"/>
    <property type="match status" value="1"/>
</dbReference>
<dbReference type="GO" id="GO:0005524">
    <property type="term" value="F:ATP binding"/>
    <property type="evidence" value="ECO:0007669"/>
    <property type="project" value="UniProtKB-UniRule"/>
</dbReference>
<dbReference type="OrthoDB" id="9804707at2"/>
<dbReference type="Gene3D" id="3.30.420.40">
    <property type="match status" value="2"/>
</dbReference>
<feature type="binding site" evidence="16">
    <location>
        <position position="129"/>
    </location>
    <ligand>
        <name>K(+)</name>
        <dbReference type="ChEBI" id="CHEBI:29103"/>
    </ligand>
</feature>
<comment type="cofactor">
    <cofactor evidence="2">
        <name>K(+)</name>
        <dbReference type="ChEBI" id="CHEBI:29103"/>
    </cofactor>
</comment>
<reference evidence="18" key="1">
    <citation type="submission" date="2017-02" db="EMBL/GenBank/DDBJ databases">
        <authorList>
            <person name="Varghese N."/>
            <person name="Submissions S."/>
        </authorList>
    </citation>
    <scope>NUCLEOTIDE SEQUENCE [LARGE SCALE GENOMIC DNA]</scope>
    <source>
        <strain evidence="18">DSM 16521</strain>
    </source>
</reference>
<dbReference type="NCBIfam" id="NF009855">
    <property type="entry name" value="PRK13321.1"/>
    <property type="match status" value="1"/>
</dbReference>
<evidence type="ECO:0000256" key="1">
    <source>
        <dbReference type="ARBA" id="ARBA00001206"/>
    </source>
</evidence>
<keyword evidence="11 16" id="KW-0067">ATP-binding</keyword>
<comment type="similarity">
    <text evidence="14 16">Belongs to the type III pantothenate kinase family.</text>
</comment>
<keyword evidence="12 16" id="KW-0630">Potassium</keyword>
<dbReference type="InterPro" id="IPR004619">
    <property type="entry name" value="Type_III_PanK"/>
</dbReference>
<evidence type="ECO:0000256" key="6">
    <source>
        <dbReference type="ARBA" id="ARBA00012102"/>
    </source>
</evidence>
<evidence type="ECO:0000256" key="8">
    <source>
        <dbReference type="ARBA" id="ARBA00022679"/>
    </source>
</evidence>
<dbReference type="Proteomes" id="UP000189933">
    <property type="component" value="Unassembled WGS sequence"/>
</dbReference>
<comment type="catalytic activity">
    <reaction evidence="1 16">
        <text>(R)-pantothenate + ATP = (R)-4'-phosphopantothenate + ADP + H(+)</text>
        <dbReference type="Rhea" id="RHEA:16373"/>
        <dbReference type="ChEBI" id="CHEBI:10986"/>
        <dbReference type="ChEBI" id="CHEBI:15378"/>
        <dbReference type="ChEBI" id="CHEBI:29032"/>
        <dbReference type="ChEBI" id="CHEBI:30616"/>
        <dbReference type="ChEBI" id="CHEBI:456216"/>
        <dbReference type="EC" id="2.7.1.33"/>
    </reaction>
</comment>
<evidence type="ECO:0000313" key="18">
    <source>
        <dbReference type="Proteomes" id="UP000189933"/>
    </source>
</evidence>
<protein>
    <recommendedName>
        <fullName evidence="15 16">Type III pantothenate kinase</fullName>
        <ecNumber evidence="6 16">2.7.1.33</ecNumber>
    </recommendedName>
    <alternativeName>
        <fullName evidence="16">PanK-III</fullName>
    </alternativeName>
    <alternativeName>
        <fullName evidence="16">Pantothenic acid kinase</fullName>
    </alternativeName>
</protein>
<dbReference type="AlphaFoldDB" id="A0A1T4RLU2"/>
<evidence type="ECO:0000256" key="9">
    <source>
        <dbReference type="ARBA" id="ARBA00022741"/>
    </source>
</evidence>
<dbReference type="UniPathway" id="UPA00241">
    <property type="reaction ID" value="UER00352"/>
</dbReference>
<keyword evidence="18" id="KW-1185">Reference proteome</keyword>
<evidence type="ECO:0000256" key="15">
    <source>
        <dbReference type="ARBA" id="ARBA00040883"/>
    </source>
</evidence>
<evidence type="ECO:0000256" key="4">
    <source>
        <dbReference type="ARBA" id="ARBA00005225"/>
    </source>
</evidence>
<sequence>MILVFDVGNTNIVLGVYEEGELIRHWRVTTDRHRTADEYGMLIFNLFAHSNLKPQDIKAIVISSVVPPVMPALERMSRRYFKINPLVVGPGVKTGMPIKYDNPREVGADRIVNAIAGYDLYGGPLIIVDFGTATTFCAISRQGEYLGGAIAPGIGISAEALFSRAAKLPRIELAKPKTVICKNTVSSMQSGVIYGFVGQVDEIVRRMKKELGGEAFVVATGGLAGMIASESSTIDKVDPYLTLTGLYYIYQRNKDHWQFEMEE</sequence>
<feature type="active site" description="Proton acceptor" evidence="16">
    <location>
        <position position="109"/>
    </location>
</feature>
<keyword evidence="8 16" id="KW-0808">Transferase</keyword>
<gene>
    <name evidence="16" type="primary">coaX</name>
    <name evidence="17" type="ORF">SAMN02745885_02181</name>
</gene>
<dbReference type="EMBL" id="FUXM01000032">
    <property type="protein sequence ID" value="SKA16932.1"/>
    <property type="molecule type" value="Genomic_DNA"/>
</dbReference>
<proteinExistence type="inferred from homology"/>
<dbReference type="GO" id="GO:0005737">
    <property type="term" value="C:cytoplasm"/>
    <property type="evidence" value="ECO:0007669"/>
    <property type="project" value="UniProtKB-SubCell"/>
</dbReference>
<dbReference type="SUPFAM" id="SSF53067">
    <property type="entry name" value="Actin-like ATPase domain"/>
    <property type="match status" value="2"/>
</dbReference>
<dbReference type="PANTHER" id="PTHR34265:SF1">
    <property type="entry name" value="TYPE III PANTOTHENATE KINASE"/>
    <property type="match status" value="1"/>
</dbReference>
<dbReference type="RefSeq" id="WP_078666193.1">
    <property type="nucleotide sequence ID" value="NZ_FUXM01000032.1"/>
</dbReference>
<organism evidence="17 18">
    <name type="scientific">Carboxydocella sporoproducens DSM 16521</name>
    <dbReference type="NCBI Taxonomy" id="1121270"/>
    <lineage>
        <taxon>Bacteria</taxon>
        <taxon>Bacillati</taxon>
        <taxon>Bacillota</taxon>
        <taxon>Clostridia</taxon>
        <taxon>Eubacteriales</taxon>
        <taxon>Clostridiales Family XVI. Incertae Sedis</taxon>
        <taxon>Carboxydocella</taxon>
    </lineage>
</organism>
<evidence type="ECO:0000256" key="10">
    <source>
        <dbReference type="ARBA" id="ARBA00022777"/>
    </source>
</evidence>
<dbReference type="HAMAP" id="MF_01274">
    <property type="entry name" value="Pantothen_kinase_3"/>
    <property type="match status" value="1"/>
</dbReference>
<evidence type="ECO:0000256" key="5">
    <source>
        <dbReference type="ARBA" id="ARBA00011738"/>
    </source>
</evidence>
<dbReference type="NCBIfam" id="NF009847">
    <property type="entry name" value="PRK13318.1-5"/>
    <property type="match status" value="1"/>
</dbReference>
<evidence type="ECO:0000256" key="16">
    <source>
        <dbReference type="HAMAP-Rule" id="MF_01274"/>
    </source>
</evidence>
<dbReference type="InterPro" id="IPR043129">
    <property type="entry name" value="ATPase_NBD"/>
</dbReference>
<evidence type="ECO:0000313" key="17">
    <source>
        <dbReference type="EMBL" id="SKA16932.1"/>
    </source>
</evidence>
<dbReference type="CDD" id="cd24015">
    <property type="entry name" value="ASKHA_NBD_PanK-III"/>
    <property type="match status" value="1"/>
</dbReference>
<comment type="pathway">
    <text evidence="4 16">Cofactor biosynthesis; coenzyme A biosynthesis; CoA from (R)-pantothenate: step 1/5.</text>
</comment>
<keyword evidence="10 16" id="KW-0418">Kinase</keyword>
<comment type="function">
    <text evidence="16">Catalyzes the phosphorylation of pantothenate (Pan), the first step in CoA biosynthesis.</text>
</comment>
<feature type="binding site" evidence="16">
    <location>
        <position position="184"/>
    </location>
    <ligand>
        <name>substrate</name>
    </ligand>
</feature>
<evidence type="ECO:0000256" key="13">
    <source>
        <dbReference type="ARBA" id="ARBA00022993"/>
    </source>
</evidence>
<dbReference type="NCBIfam" id="TIGR00671">
    <property type="entry name" value="baf"/>
    <property type="match status" value="1"/>
</dbReference>
<evidence type="ECO:0000256" key="11">
    <source>
        <dbReference type="ARBA" id="ARBA00022840"/>
    </source>
</evidence>
<accession>A0A1T4RLU2</accession>
<keyword evidence="9 16" id="KW-0547">Nucleotide-binding</keyword>
<comment type="subunit">
    <text evidence="5 16">Homodimer.</text>
</comment>
<keyword evidence="7 16" id="KW-0963">Cytoplasm</keyword>